<dbReference type="InterPro" id="IPR023875">
    <property type="entry name" value="DNA_repair_put"/>
</dbReference>
<evidence type="ECO:0000313" key="2">
    <source>
        <dbReference type="EMBL" id="MSS37721.1"/>
    </source>
</evidence>
<reference evidence="2 3" key="1">
    <citation type="submission" date="2019-08" db="EMBL/GenBank/DDBJ databases">
        <title>In-depth cultivation of the pig gut microbiome towards novel bacterial diversity and tailored functional studies.</title>
        <authorList>
            <person name="Wylensek D."/>
            <person name="Hitch T.C.A."/>
            <person name="Clavel T."/>
        </authorList>
    </citation>
    <scope>NUCLEOTIDE SEQUENCE [LARGE SCALE GENOMIC DNA]</scope>
    <source>
        <strain evidence="2 3">WCA-389-WT-23D1</strain>
    </source>
</reference>
<gene>
    <name evidence="2" type="ORF">FYJ39_14355</name>
</gene>
<name>A0A7X2TE97_9CLOT</name>
<evidence type="ECO:0000259" key="1">
    <source>
        <dbReference type="Pfam" id="PF13566"/>
    </source>
</evidence>
<feature type="domain" description="DUF4130" evidence="1">
    <location>
        <begin position="87"/>
        <end position="258"/>
    </location>
</feature>
<dbReference type="RefSeq" id="WP_154473163.1">
    <property type="nucleotide sequence ID" value="NZ_DBEWUL010000171.1"/>
</dbReference>
<dbReference type="Proteomes" id="UP000429958">
    <property type="component" value="Unassembled WGS sequence"/>
</dbReference>
<protein>
    <submittedName>
        <fullName evidence="2">DNA metabolism protein</fullName>
    </submittedName>
</protein>
<organism evidence="2 3">
    <name type="scientific">Clostridium porci</name>
    <dbReference type="NCBI Taxonomy" id="2605778"/>
    <lineage>
        <taxon>Bacteria</taxon>
        <taxon>Bacillati</taxon>
        <taxon>Bacillota</taxon>
        <taxon>Clostridia</taxon>
        <taxon>Eubacteriales</taxon>
        <taxon>Clostridiaceae</taxon>
        <taxon>Clostridium</taxon>
    </lineage>
</organism>
<dbReference type="NCBIfam" id="TIGR03915">
    <property type="entry name" value="SAM_7_link_chp"/>
    <property type="match status" value="1"/>
</dbReference>
<comment type="caution">
    <text evidence="2">The sequence shown here is derived from an EMBL/GenBank/DDBJ whole genome shotgun (WGS) entry which is preliminary data.</text>
</comment>
<proteinExistence type="predicted"/>
<dbReference type="Pfam" id="PF13566">
    <property type="entry name" value="DUF4130"/>
    <property type="match status" value="1"/>
</dbReference>
<sequence length="261" mass="30787">MTVYVCGPDFENILCGIYAAFMEGKGYENVRLELRGGDQDLKLFAEYVEVETVQERVERVIRSIGTRLSHRIYEQLYIASLSQEADRPDRMYRFLVEAFRYGPGVVDMMQLPPVYEIFRMNRNVYNENHRLVQFTRFSQTFRGVLVSKIDPKNDVLPLLAPYFADRLPEENWMIIDKSRLKAAVHPMGKSWFLSDVPQEGKESEGKSWIGSCLREQTDEEIYQNLWRTFFDAVAVQERKNDKCQRNHLPLRFRPSMTEFDR</sequence>
<accession>A0A7X2TE97</accession>
<keyword evidence="3" id="KW-1185">Reference proteome</keyword>
<evidence type="ECO:0000313" key="3">
    <source>
        <dbReference type="Proteomes" id="UP000429958"/>
    </source>
</evidence>
<dbReference type="AlphaFoldDB" id="A0A7X2TE97"/>
<dbReference type="InterPro" id="IPR025404">
    <property type="entry name" value="DUF4130"/>
</dbReference>
<dbReference type="EMBL" id="VUMD01000013">
    <property type="protein sequence ID" value="MSS37721.1"/>
    <property type="molecule type" value="Genomic_DNA"/>
</dbReference>